<evidence type="ECO:0000256" key="2">
    <source>
        <dbReference type="ARBA" id="ARBA00022448"/>
    </source>
</evidence>
<dbReference type="SUPFAM" id="SSF53850">
    <property type="entry name" value="Periplasmic binding protein-like II"/>
    <property type="match status" value="1"/>
</dbReference>
<accession>A0A2M6R9B3</accession>
<keyword evidence="5" id="KW-1133">Transmembrane helix</keyword>
<feature type="transmembrane region" description="Helical" evidence="5">
    <location>
        <begin position="6"/>
        <end position="25"/>
    </location>
</feature>
<evidence type="ECO:0008006" key="8">
    <source>
        <dbReference type="Google" id="ProtNLM"/>
    </source>
</evidence>
<keyword evidence="5" id="KW-0812">Transmembrane</keyword>
<keyword evidence="5" id="KW-0472">Membrane</keyword>
<dbReference type="PANTHER" id="PTHR43649:SF34">
    <property type="entry name" value="ABC TRANSPORTER PERIPLASMIC-BINDING PROTEIN YCJN-RELATED"/>
    <property type="match status" value="1"/>
</dbReference>
<dbReference type="EMBL" id="PEZX01000017">
    <property type="protein sequence ID" value="PIS07087.1"/>
    <property type="molecule type" value="Genomic_DNA"/>
</dbReference>
<dbReference type="Proteomes" id="UP000231162">
    <property type="component" value="Unassembled WGS sequence"/>
</dbReference>
<dbReference type="Gene3D" id="3.40.190.10">
    <property type="entry name" value="Periplasmic binding protein-like II"/>
    <property type="match status" value="1"/>
</dbReference>
<proteinExistence type="inferred from homology"/>
<dbReference type="AlphaFoldDB" id="A0A2M6R9B3"/>
<evidence type="ECO:0000256" key="1">
    <source>
        <dbReference type="ARBA" id="ARBA00008520"/>
    </source>
</evidence>
<dbReference type="Pfam" id="PF01547">
    <property type="entry name" value="SBP_bac_1"/>
    <property type="match status" value="1"/>
</dbReference>
<name>A0A2M6R9B3_9BACT</name>
<dbReference type="InterPro" id="IPR006059">
    <property type="entry name" value="SBP"/>
</dbReference>
<comment type="similarity">
    <text evidence="1">Belongs to the bacterial solute-binding protein 1 family.</text>
</comment>
<evidence type="ECO:0000256" key="3">
    <source>
        <dbReference type="ARBA" id="ARBA00022729"/>
    </source>
</evidence>
<evidence type="ECO:0000256" key="5">
    <source>
        <dbReference type="SAM" id="Phobius"/>
    </source>
</evidence>
<gene>
    <name evidence="6" type="ORF">COT79_01095</name>
</gene>
<sequence length="485" mass="54031">MPKFVLYGGIGLVVVILIVVIVSVVSGSKGKKPATTGDTASSSGKTVLTWWHPLDSPDALKPIIDSYMRANPTIEIKLVQKQLEGYEEEATNALAAGEGPDIWSIPNAYIPKELDKLSPAPDGMYRKNKDDATTNLQYVQGRFVPLAVRENVREDKVYGLPLYVDTLTLFVNKSLLGKRFFDLQRSKADIDDKLYTTGPRTWNEFVNLVTTYTVRQGDLITKPAVALGRADNVHNAKDIVAALMLQNGATLVSPDGITATFNIPITKATGEQYNPGKESLGFFLNFSDPKRPEYTWNSTFPSSYEAFRDEQVAMIIDYADSVKTLKQEVPNFKLASWPLPQIQGEITPLDLGSYWTETVPKTSKNVAQAWAFVRYLTSTGQSQYLSSTGRSSSKKPPTVPKSILLRTTSGNPQRFQSQSAAMWYRGRDPQEFERIFTQMIQLSSEKPSDIQKYLDGASNDITKLLRLREGYTAKPRSTPEKKVDK</sequence>
<dbReference type="PANTHER" id="PTHR43649">
    <property type="entry name" value="ARABINOSE-BINDING PROTEIN-RELATED"/>
    <property type="match status" value="1"/>
</dbReference>
<protein>
    <recommendedName>
        <fullName evidence="8">Sugar ABC transporter substrate-binding protein</fullName>
    </recommendedName>
</protein>
<organism evidence="6 7">
    <name type="scientific">Candidatus Berkelbacteria bacterium CG10_big_fil_rev_8_21_14_0_10_43_14</name>
    <dbReference type="NCBI Taxonomy" id="1974515"/>
    <lineage>
        <taxon>Bacteria</taxon>
        <taxon>Candidatus Berkelbacteria</taxon>
    </lineage>
</organism>
<comment type="caution">
    <text evidence="6">The sequence shown here is derived from an EMBL/GenBank/DDBJ whole genome shotgun (WGS) entry which is preliminary data.</text>
</comment>
<evidence type="ECO:0000313" key="6">
    <source>
        <dbReference type="EMBL" id="PIS07087.1"/>
    </source>
</evidence>
<feature type="region of interest" description="Disordered" evidence="4">
    <location>
        <begin position="383"/>
        <end position="410"/>
    </location>
</feature>
<evidence type="ECO:0000313" key="7">
    <source>
        <dbReference type="Proteomes" id="UP000231162"/>
    </source>
</evidence>
<reference evidence="7" key="1">
    <citation type="submission" date="2017-09" db="EMBL/GenBank/DDBJ databases">
        <title>Depth-based differentiation of microbial function through sediment-hosted aquifers and enrichment of novel symbionts in the deep terrestrial subsurface.</title>
        <authorList>
            <person name="Probst A.J."/>
            <person name="Ladd B."/>
            <person name="Jarett J.K."/>
            <person name="Geller-Mcgrath D.E."/>
            <person name="Sieber C.M.K."/>
            <person name="Emerson J.B."/>
            <person name="Anantharaman K."/>
            <person name="Thomas B.C."/>
            <person name="Malmstrom R."/>
            <person name="Stieglmeier M."/>
            <person name="Klingl A."/>
            <person name="Woyke T."/>
            <person name="Ryan C.M."/>
            <person name="Banfield J.F."/>
        </authorList>
    </citation>
    <scope>NUCLEOTIDE SEQUENCE [LARGE SCALE GENOMIC DNA]</scope>
</reference>
<keyword evidence="3" id="KW-0732">Signal</keyword>
<keyword evidence="2" id="KW-0813">Transport</keyword>
<dbReference type="InterPro" id="IPR050490">
    <property type="entry name" value="Bact_solute-bd_prot1"/>
</dbReference>
<evidence type="ECO:0000256" key="4">
    <source>
        <dbReference type="SAM" id="MobiDB-lite"/>
    </source>
</evidence>